<dbReference type="GO" id="GO:0090729">
    <property type="term" value="F:toxin activity"/>
    <property type="evidence" value="ECO:0007669"/>
    <property type="project" value="UniProtKB-KW"/>
</dbReference>
<proteinExistence type="inferred from homology"/>
<name>A0A667WJG6_9TELE</name>
<evidence type="ECO:0000313" key="13">
    <source>
        <dbReference type="Proteomes" id="UP000472263"/>
    </source>
</evidence>
<keyword evidence="7" id="KW-0548">Nucleotidyltransferase</keyword>
<keyword evidence="5 11" id="KW-0328">Glycosyltransferase</keyword>
<keyword evidence="6 11" id="KW-0808">Transferase</keyword>
<protein>
    <recommendedName>
        <fullName evidence="11">NAD(P)(+)--arginine ADP-ribosyltransferase</fullName>
        <ecNumber evidence="11">2.4.2.31</ecNumber>
    </recommendedName>
    <alternativeName>
        <fullName evidence="11">Mono(ADP-ribosyl)transferase</fullName>
    </alternativeName>
</protein>
<dbReference type="PROSITE" id="PS01291">
    <property type="entry name" value="ART"/>
    <property type="match status" value="1"/>
</dbReference>
<dbReference type="PANTHER" id="PTHR10339">
    <property type="entry name" value="ADP-RIBOSYLTRANSFERASE"/>
    <property type="match status" value="1"/>
</dbReference>
<keyword evidence="4" id="KW-0800">Toxin</keyword>
<comment type="catalytic activity">
    <reaction evidence="10 11">
        <text>L-arginyl-[protein] + NAD(+) = N(omega)-(ADP-D-ribosyl)-L-arginyl-[protein] + nicotinamide + H(+)</text>
        <dbReference type="Rhea" id="RHEA:19149"/>
        <dbReference type="Rhea" id="RHEA-COMP:10532"/>
        <dbReference type="Rhea" id="RHEA-COMP:15087"/>
        <dbReference type="ChEBI" id="CHEBI:15378"/>
        <dbReference type="ChEBI" id="CHEBI:17154"/>
        <dbReference type="ChEBI" id="CHEBI:29965"/>
        <dbReference type="ChEBI" id="CHEBI:57540"/>
        <dbReference type="ChEBI" id="CHEBI:142554"/>
        <dbReference type="EC" id="2.4.2.31"/>
    </reaction>
</comment>
<dbReference type="GO" id="GO:0005576">
    <property type="term" value="C:extracellular region"/>
    <property type="evidence" value="ECO:0007669"/>
    <property type="project" value="UniProtKB-SubCell"/>
</dbReference>
<evidence type="ECO:0000256" key="1">
    <source>
        <dbReference type="ARBA" id="ARBA00004613"/>
    </source>
</evidence>
<sequence length="262" mass="29761">PQKIFIITFCSQESVCLCVVTEAQTKFIKTKAAAMTEALDSVDDQYIGCEVQMLDKVLGKGGLLQKELDADHDYLEAWNNGRTCRRLIPGAREEHSVALAVFTSDFNFYDKFNDAVSTLGRTVEIYKSKFPYKSLHFLLTDALRILNKTQCYQGSSGTHQNLSLTAVNSVVRLGAYHWGSPFMERFCQTEYKVTSCLAVDVKDYSCFRDIDVVIPPYESFTVTAVDTINDGEKEVITLMSTEKRRKKLQCAYLQRYVCENCY</sequence>
<evidence type="ECO:0000256" key="10">
    <source>
        <dbReference type="ARBA" id="ARBA00047597"/>
    </source>
</evidence>
<organism evidence="12 13">
    <name type="scientific">Myripristis murdjan</name>
    <name type="common">pinecone soldierfish</name>
    <dbReference type="NCBI Taxonomy" id="586833"/>
    <lineage>
        <taxon>Eukaryota</taxon>
        <taxon>Metazoa</taxon>
        <taxon>Chordata</taxon>
        <taxon>Craniata</taxon>
        <taxon>Vertebrata</taxon>
        <taxon>Euteleostomi</taxon>
        <taxon>Actinopterygii</taxon>
        <taxon>Neopterygii</taxon>
        <taxon>Teleostei</taxon>
        <taxon>Neoteleostei</taxon>
        <taxon>Acanthomorphata</taxon>
        <taxon>Holocentriformes</taxon>
        <taxon>Holocentridae</taxon>
        <taxon>Myripristis</taxon>
    </lineage>
</organism>
<accession>A0A667WJG6</accession>
<dbReference type="InterPro" id="IPR000768">
    <property type="entry name" value="ART"/>
</dbReference>
<dbReference type="GO" id="GO:0106274">
    <property type="term" value="F:NAD+-protein-arginine ADP-ribosyltransferase activity"/>
    <property type="evidence" value="ECO:0007669"/>
    <property type="project" value="UniProtKB-EC"/>
</dbReference>
<reference evidence="12" key="2">
    <citation type="submission" date="2025-08" db="UniProtKB">
        <authorList>
            <consortium name="Ensembl"/>
        </authorList>
    </citation>
    <scope>IDENTIFICATION</scope>
</reference>
<dbReference type="SUPFAM" id="SSF56399">
    <property type="entry name" value="ADP-ribosylation"/>
    <property type="match status" value="1"/>
</dbReference>
<dbReference type="GO" id="GO:0003950">
    <property type="term" value="F:NAD+ poly-ADP-ribosyltransferase activity"/>
    <property type="evidence" value="ECO:0007669"/>
    <property type="project" value="TreeGrafter"/>
</dbReference>
<dbReference type="EC" id="2.4.2.31" evidence="11"/>
<evidence type="ECO:0000256" key="6">
    <source>
        <dbReference type="ARBA" id="ARBA00022679"/>
    </source>
</evidence>
<evidence type="ECO:0000256" key="11">
    <source>
        <dbReference type="RuleBase" id="RU361228"/>
    </source>
</evidence>
<reference evidence="12" key="1">
    <citation type="submission" date="2019-06" db="EMBL/GenBank/DDBJ databases">
        <authorList>
            <consortium name="Wellcome Sanger Institute Data Sharing"/>
        </authorList>
    </citation>
    <scope>NUCLEOTIDE SEQUENCE [LARGE SCALE GENOMIC DNA]</scope>
</reference>
<dbReference type="InterPro" id="IPR050999">
    <property type="entry name" value="ADP-ribosyltransferase_ARG"/>
</dbReference>
<evidence type="ECO:0000256" key="7">
    <source>
        <dbReference type="ARBA" id="ARBA00022695"/>
    </source>
</evidence>
<evidence type="ECO:0000256" key="3">
    <source>
        <dbReference type="ARBA" id="ARBA00022525"/>
    </source>
</evidence>
<dbReference type="GeneTree" id="ENSGT01030000234601"/>
<dbReference type="AlphaFoldDB" id="A0A667WJG6"/>
<dbReference type="GO" id="GO:0016779">
    <property type="term" value="F:nucleotidyltransferase activity"/>
    <property type="evidence" value="ECO:0007669"/>
    <property type="project" value="UniProtKB-KW"/>
</dbReference>
<comment type="subcellular location">
    <subcellularLocation>
        <location evidence="1">Secreted</location>
    </subcellularLocation>
</comment>
<dbReference type="Gene3D" id="3.90.176.10">
    <property type="entry name" value="Toxin ADP-ribosyltransferase, Chain A, domain 1"/>
    <property type="match status" value="1"/>
</dbReference>
<dbReference type="Proteomes" id="UP000472263">
    <property type="component" value="Chromosome 1"/>
</dbReference>
<reference evidence="12" key="3">
    <citation type="submission" date="2025-09" db="UniProtKB">
        <authorList>
            <consortium name="Ensembl"/>
        </authorList>
    </citation>
    <scope>IDENTIFICATION</scope>
</reference>
<keyword evidence="9" id="KW-0843">Virulence</keyword>
<keyword evidence="8 11" id="KW-0521">NADP</keyword>
<keyword evidence="3" id="KW-0964">Secreted</keyword>
<dbReference type="Ensembl" id="ENSMMDT00005001681.1">
    <property type="protein sequence ID" value="ENSMMDP00005001647.1"/>
    <property type="gene ID" value="ENSMMDG00005000911.1"/>
</dbReference>
<evidence type="ECO:0000256" key="8">
    <source>
        <dbReference type="ARBA" id="ARBA00022857"/>
    </source>
</evidence>
<evidence type="ECO:0000256" key="4">
    <source>
        <dbReference type="ARBA" id="ARBA00022656"/>
    </source>
</evidence>
<comment type="similarity">
    <text evidence="2 11">Belongs to the Arg-specific ADP-ribosyltransferase family.</text>
</comment>
<dbReference type="PRINTS" id="PR00970">
    <property type="entry name" value="RIBTRNSFRASE"/>
</dbReference>
<evidence type="ECO:0000256" key="5">
    <source>
        <dbReference type="ARBA" id="ARBA00022676"/>
    </source>
</evidence>
<evidence type="ECO:0000256" key="9">
    <source>
        <dbReference type="ARBA" id="ARBA00023026"/>
    </source>
</evidence>
<evidence type="ECO:0000256" key="2">
    <source>
        <dbReference type="ARBA" id="ARBA00009558"/>
    </source>
</evidence>
<keyword evidence="13" id="KW-1185">Reference proteome</keyword>
<dbReference type="PANTHER" id="PTHR10339:SF25">
    <property type="entry name" value="SECRETED EXOENZYME S"/>
    <property type="match status" value="1"/>
</dbReference>
<dbReference type="InParanoid" id="A0A667WJG6"/>
<keyword evidence="11" id="KW-0520">NAD</keyword>
<evidence type="ECO:0000313" key="12">
    <source>
        <dbReference type="Ensembl" id="ENSMMDP00005001647.1"/>
    </source>
</evidence>
<dbReference type="Pfam" id="PF01129">
    <property type="entry name" value="ART"/>
    <property type="match status" value="1"/>
</dbReference>